<keyword evidence="3" id="KW-0472">Membrane</keyword>
<dbReference type="PANTHER" id="PTHR31571:SF1">
    <property type="entry name" value="ALTERED INHERITANCE OF MITOCHONDRIA PROTEIN 6"/>
    <property type="match status" value="1"/>
</dbReference>
<dbReference type="OrthoDB" id="4153866at2759"/>
<protein>
    <recommendedName>
        <fullName evidence="2">Altered inheritance of mitochondria protein 6</fullName>
    </recommendedName>
</protein>
<dbReference type="GO" id="GO:0008081">
    <property type="term" value="F:phosphoric diester hydrolase activity"/>
    <property type="evidence" value="ECO:0007669"/>
    <property type="project" value="InterPro"/>
</dbReference>
<keyword evidence="5" id="KW-1185">Reference proteome</keyword>
<dbReference type="InterPro" id="IPR051236">
    <property type="entry name" value="HAT_RTT109-like"/>
</dbReference>
<name>A0A8H5SXF6_FUSHE</name>
<organism evidence="4 5">
    <name type="scientific">Fusarium heterosporum</name>
    <dbReference type="NCBI Taxonomy" id="42747"/>
    <lineage>
        <taxon>Eukaryota</taxon>
        <taxon>Fungi</taxon>
        <taxon>Dikarya</taxon>
        <taxon>Ascomycota</taxon>
        <taxon>Pezizomycotina</taxon>
        <taxon>Sordariomycetes</taxon>
        <taxon>Hypocreomycetidae</taxon>
        <taxon>Hypocreales</taxon>
        <taxon>Nectriaceae</taxon>
        <taxon>Fusarium</taxon>
        <taxon>Fusarium heterosporum species complex</taxon>
    </lineage>
</organism>
<evidence type="ECO:0000313" key="4">
    <source>
        <dbReference type="EMBL" id="KAF5661749.1"/>
    </source>
</evidence>
<comment type="similarity">
    <text evidence="1">Belongs to the AIM6 family.</text>
</comment>
<dbReference type="GO" id="GO:0006629">
    <property type="term" value="P:lipid metabolic process"/>
    <property type="evidence" value="ECO:0007669"/>
    <property type="project" value="InterPro"/>
</dbReference>
<feature type="transmembrane region" description="Helical" evidence="3">
    <location>
        <begin position="12"/>
        <end position="33"/>
    </location>
</feature>
<reference evidence="4 5" key="1">
    <citation type="submission" date="2020-05" db="EMBL/GenBank/DDBJ databases">
        <title>Identification and distribution of gene clusters putatively required for synthesis of sphingolipid metabolism inhibitors in phylogenetically diverse species of the filamentous fungus Fusarium.</title>
        <authorList>
            <person name="Kim H.-S."/>
            <person name="Busman M."/>
            <person name="Brown D.W."/>
            <person name="Divon H."/>
            <person name="Uhlig S."/>
            <person name="Proctor R.H."/>
        </authorList>
    </citation>
    <scope>NUCLEOTIDE SEQUENCE [LARGE SCALE GENOMIC DNA]</scope>
    <source>
        <strain evidence="4 5">NRRL 20693</strain>
    </source>
</reference>
<gene>
    <name evidence="4" type="ORF">FHETE_8284</name>
</gene>
<evidence type="ECO:0000313" key="5">
    <source>
        <dbReference type="Proteomes" id="UP000567885"/>
    </source>
</evidence>
<evidence type="ECO:0000256" key="1">
    <source>
        <dbReference type="ARBA" id="ARBA00008858"/>
    </source>
</evidence>
<dbReference type="EMBL" id="JAAGWQ010000174">
    <property type="protein sequence ID" value="KAF5661749.1"/>
    <property type="molecule type" value="Genomic_DNA"/>
</dbReference>
<accession>A0A8H5SXF6</accession>
<comment type="caution">
    <text evidence="4">The sequence shown here is derived from an EMBL/GenBank/DDBJ whole genome shotgun (WGS) entry which is preliminary data.</text>
</comment>
<dbReference type="SUPFAM" id="SSF51695">
    <property type="entry name" value="PLC-like phosphodiesterases"/>
    <property type="match status" value="1"/>
</dbReference>
<evidence type="ECO:0000256" key="2">
    <source>
        <dbReference type="ARBA" id="ARBA00014286"/>
    </source>
</evidence>
<proteinExistence type="inferred from homology"/>
<dbReference type="AlphaFoldDB" id="A0A8H5SXF6"/>
<dbReference type="Proteomes" id="UP000567885">
    <property type="component" value="Unassembled WGS sequence"/>
</dbReference>
<dbReference type="InterPro" id="IPR017946">
    <property type="entry name" value="PLC-like_Pdiesterase_TIM-brl"/>
</dbReference>
<keyword evidence="3" id="KW-1133">Transmembrane helix</keyword>
<evidence type="ECO:0000256" key="3">
    <source>
        <dbReference type="SAM" id="Phobius"/>
    </source>
</evidence>
<dbReference type="PANTHER" id="PTHR31571">
    <property type="entry name" value="ALTERED INHERITANCE OF MITOCHONDRIA PROTEIN 6"/>
    <property type="match status" value="1"/>
</dbReference>
<sequence length="353" mass="40091">MALRQHLRLNWLKYLTGLLTILSVLELVVIVRLNMGIVRITNDPYDIRFDGLTWKSPEIWDESHQSFLRSARPVPIHSHNDYERSIPLFEAIGSGCISVEADVHLRNSELLVGHSSLSLKSGRTLRSLYLKPLQRMIEAQNSGRAGGWRGLFDAAPTQALTLLIDFKTKGAETFAALDAQLQPLRDLDYLTYWNGTTRIMRPLTIVATGNAPFESILAMNATHRDIFWDAKLERLLSKDDNFETSPPTFRFNISNSYFASTRFENAILFRANEESAIDALPAVERDRTSTQIEQATSRGLLARYWHTPTNPPNVRDIAWRVLIEKKIGILNMDDMGIVRARAKGWGQLQSEDL</sequence>
<keyword evidence="3" id="KW-0812">Transmembrane</keyword>